<organism evidence="2 3">
    <name type="scientific">Nepenthes gracilis</name>
    <name type="common">Slender pitcher plant</name>
    <dbReference type="NCBI Taxonomy" id="150966"/>
    <lineage>
        <taxon>Eukaryota</taxon>
        <taxon>Viridiplantae</taxon>
        <taxon>Streptophyta</taxon>
        <taxon>Embryophyta</taxon>
        <taxon>Tracheophyta</taxon>
        <taxon>Spermatophyta</taxon>
        <taxon>Magnoliopsida</taxon>
        <taxon>eudicotyledons</taxon>
        <taxon>Gunneridae</taxon>
        <taxon>Pentapetalae</taxon>
        <taxon>Caryophyllales</taxon>
        <taxon>Nepenthaceae</taxon>
        <taxon>Nepenthes</taxon>
    </lineage>
</organism>
<evidence type="ECO:0000313" key="3">
    <source>
        <dbReference type="Proteomes" id="UP001279734"/>
    </source>
</evidence>
<evidence type="ECO:0000313" key="2">
    <source>
        <dbReference type="EMBL" id="GMH10604.1"/>
    </source>
</evidence>
<accession>A0AAD3XN52</accession>
<keyword evidence="3" id="KW-1185">Reference proteome</keyword>
<reference evidence="2" key="1">
    <citation type="submission" date="2023-05" db="EMBL/GenBank/DDBJ databases">
        <title>Nepenthes gracilis genome sequencing.</title>
        <authorList>
            <person name="Fukushima K."/>
        </authorList>
    </citation>
    <scope>NUCLEOTIDE SEQUENCE</scope>
    <source>
        <strain evidence="2">SING2019-196</strain>
    </source>
</reference>
<dbReference type="EMBL" id="BSYO01000010">
    <property type="protein sequence ID" value="GMH10604.1"/>
    <property type="molecule type" value="Genomic_DNA"/>
</dbReference>
<proteinExistence type="predicted"/>
<gene>
    <name evidence="2" type="ORF">Nepgr_012445</name>
</gene>
<evidence type="ECO:0000256" key="1">
    <source>
        <dbReference type="SAM" id="MobiDB-lite"/>
    </source>
</evidence>
<comment type="caution">
    <text evidence="2">The sequence shown here is derived from an EMBL/GenBank/DDBJ whole genome shotgun (WGS) entry which is preliminary data.</text>
</comment>
<feature type="region of interest" description="Disordered" evidence="1">
    <location>
        <begin position="146"/>
        <end position="165"/>
    </location>
</feature>
<protein>
    <submittedName>
        <fullName evidence="2">Uncharacterized protein</fullName>
    </submittedName>
</protein>
<name>A0AAD3XN52_NEPGR</name>
<sequence>MDLLMWPGAFLPLPDLACGGCRFDLRLDGLFDVESFCRSGLEGSITVLLEAGVSLQTRHFMCRLGQEFAALGLHLNCRSFGMCIKRSVRTSSSVYIRPNHIHDWAELWKENQGFKGILLGTSSETYIPQPCPNFLDLSSDPLPLIHNLHPAEPSTRGKPPRTNGS</sequence>
<dbReference type="Proteomes" id="UP001279734">
    <property type="component" value="Unassembled WGS sequence"/>
</dbReference>
<dbReference type="AlphaFoldDB" id="A0AAD3XN52"/>